<dbReference type="SFLD" id="SFLDS00003">
    <property type="entry name" value="Haloacid_Dehalogenase"/>
    <property type="match status" value="1"/>
</dbReference>
<name>D9SM78_CLOC7</name>
<dbReference type="SFLD" id="SFLDG01140">
    <property type="entry name" value="C2.B:_Phosphomannomutase_and_P"/>
    <property type="match status" value="1"/>
</dbReference>
<dbReference type="NCBIfam" id="TIGR01484">
    <property type="entry name" value="HAD-SF-IIB"/>
    <property type="match status" value="1"/>
</dbReference>
<dbReference type="NCBIfam" id="TIGR00099">
    <property type="entry name" value="Cof-subfamily"/>
    <property type="match status" value="1"/>
</dbReference>
<dbReference type="OrthoDB" id="9781413at2"/>
<dbReference type="KEGG" id="ccb:Clocel_4072"/>
<dbReference type="GO" id="GO:0016791">
    <property type="term" value="F:phosphatase activity"/>
    <property type="evidence" value="ECO:0007669"/>
    <property type="project" value="TreeGrafter"/>
</dbReference>
<dbReference type="AlphaFoldDB" id="D9SM78"/>
<dbReference type="RefSeq" id="WP_010074083.1">
    <property type="nucleotide sequence ID" value="NC_014393.1"/>
</dbReference>
<proteinExistence type="predicted"/>
<dbReference type="PANTHER" id="PTHR10000">
    <property type="entry name" value="PHOSPHOSERINE PHOSPHATASE"/>
    <property type="match status" value="1"/>
</dbReference>
<dbReference type="InterPro" id="IPR023214">
    <property type="entry name" value="HAD_sf"/>
</dbReference>
<dbReference type="InterPro" id="IPR036412">
    <property type="entry name" value="HAD-like_sf"/>
</dbReference>
<dbReference type="Gene3D" id="3.30.1240.10">
    <property type="match status" value="1"/>
</dbReference>
<evidence type="ECO:0000313" key="2">
    <source>
        <dbReference type="Proteomes" id="UP000002730"/>
    </source>
</evidence>
<dbReference type="Proteomes" id="UP000002730">
    <property type="component" value="Chromosome"/>
</dbReference>
<dbReference type="SUPFAM" id="SSF56784">
    <property type="entry name" value="HAD-like"/>
    <property type="match status" value="1"/>
</dbReference>
<accession>D9SM78</accession>
<reference evidence="1 2" key="1">
    <citation type="submission" date="2010-08" db="EMBL/GenBank/DDBJ databases">
        <title>Complete sequence of Clostridium cellulovorans 743B.</title>
        <authorList>
            <consortium name="US DOE Joint Genome Institute"/>
            <person name="Lucas S."/>
            <person name="Copeland A."/>
            <person name="Lapidus A."/>
            <person name="Cheng J.-F."/>
            <person name="Bruce D."/>
            <person name="Goodwin L."/>
            <person name="Pitluck S."/>
            <person name="Chertkov O."/>
            <person name="Detter J.C."/>
            <person name="Han C."/>
            <person name="Tapia R."/>
            <person name="Land M."/>
            <person name="Hauser L."/>
            <person name="Chang Y.-J."/>
            <person name="Jeffries C."/>
            <person name="Kyrpides N."/>
            <person name="Ivanova N."/>
            <person name="Mikhailova N."/>
            <person name="Hemme C.L."/>
            <person name="Woyke T."/>
        </authorList>
    </citation>
    <scope>NUCLEOTIDE SEQUENCE [LARGE SCALE GENOMIC DNA]</scope>
    <source>
        <strain evidence="2">ATCC 35296 / DSM 3052 / OCM 3 / 743B</strain>
    </source>
</reference>
<dbReference type="HOGENOM" id="CLU_044146_1_3_9"/>
<dbReference type="PROSITE" id="PS01229">
    <property type="entry name" value="COF_2"/>
    <property type="match status" value="1"/>
</dbReference>
<dbReference type="eggNOG" id="COG0561">
    <property type="taxonomic scope" value="Bacteria"/>
</dbReference>
<dbReference type="InterPro" id="IPR000150">
    <property type="entry name" value="Cof"/>
</dbReference>
<dbReference type="Gene3D" id="3.40.50.1000">
    <property type="entry name" value="HAD superfamily/HAD-like"/>
    <property type="match status" value="1"/>
</dbReference>
<protein>
    <submittedName>
        <fullName evidence="1">Cof-like hydrolase</fullName>
    </submittedName>
</protein>
<dbReference type="InterPro" id="IPR006379">
    <property type="entry name" value="HAD-SF_hydro_IIB"/>
</dbReference>
<dbReference type="CDD" id="cd07516">
    <property type="entry name" value="HAD_Pase"/>
    <property type="match status" value="1"/>
</dbReference>
<gene>
    <name evidence="1" type="ordered locus">Clocel_4072</name>
</gene>
<dbReference type="Pfam" id="PF08282">
    <property type="entry name" value="Hydrolase_3"/>
    <property type="match status" value="1"/>
</dbReference>
<dbReference type="GO" id="GO:0005829">
    <property type="term" value="C:cytosol"/>
    <property type="evidence" value="ECO:0007669"/>
    <property type="project" value="TreeGrafter"/>
</dbReference>
<dbReference type="STRING" id="573061.Clocel_4072"/>
<keyword evidence="2" id="KW-1185">Reference proteome</keyword>
<dbReference type="GO" id="GO:0000287">
    <property type="term" value="F:magnesium ion binding"/>
    <property type="evidence" value="ECO:0007669"/>
    <property type="project" value="TreeGrafter"/>
</dbReference>
<dbReference type="PANTHER" id="PTHR10000:SF8">
    <property type="entry name" value="HAD SUPERFAMILY HYDROLASE-LIKE, TYPE 3"/>
    <property type="match status" value="1"/>
</dbReference>
<dbReference type="SFLD" id="SFLDG01144">
    <property type="entry name" value="C2.B.4:_PGP_Like"/>
    <property type="match status" value="1"/>
</dbReference>
<dbReference type="EMBL" id="CP002160">
    <property type="protein sequence ID" value="ADL53734.1"/>
    <property type="molecule type" value="Genomic_DNA"/>
</dbReference>
<sequence length="283" mass="31820">MSYKMICVDIDGTILNDKHKLTEDTKKALKEAHDKGLHVVICSGRLFSDAEYYSNLLGVNSSIVGSNGTIIKDKKNDEFIFKKILGKNTCSKLLKIFSKHNIKASFYTTDKVYSSNFKFTLILFLGKLIGVVSRNTKLKYIFNKKQWQQMIDTSVDNIYKCEVTVKDIDKLNALKKELKQLHDIELVNQAADNIEISSKGITKGSAVKFLTKYYNIKKEEVITIGDSGNDLPMIEYAGLGVAMGNAFEDVKERADYITASNNDSGVAKVINEFVLTDQLRKIV</sequence>
<organism evidence="1 2">
    <name type="scientific">Clostridium cellulovorans (strain ATCC 35296 / DSM 3052 / OCM 3 / 743B)</name>
    <dbReference type="NCBI Taxonomy" id="573061"/>
    <lineage>
        <taxon>Bacteria</taxon>
        <taxon>Bacillati</taxon>
        <taxon>Bacillota</taxon>
        <taxon>Clostridia</taxon>
        <taxon>Eubacteriales</taxon>
        <taxon>Clostridiaceae</taxon>
        <taxon>Clostridium</taxon>
    </lineage>
</organism>
<keyword evidence="1" id="KW-0378">Hydrolase</keyword>
<evidence type="ECO:0000313" key="1">
    <source>
        <dbReference type="EMBL" id="ADL53734.1"/>
    </source>
</evidence>